<dbReference type="Pfam" id="PF12833">
    <property type="entry name" value="HTH_18"/>
    <property type="match status" value="1"/>
</dbReference>
<keyword evidence="1" id="KW-0805">Transcription regulation</keyword>
<dbReference type="SUPFAM" id="SSF51215">
    <property type="entry name" value="Regulatory protein AraC"/>
    <property type="match status" value="1"/>
</dbReference>
<dbReference type="EMBL" id="FXAZ01000005">
    <property type="protein sequence ID" value="SMG53821.1"/>
    <property type="molecule type" value="Genomic_DNA"/>
</dbReference>
<dbReference type="OrthoDB" id="182534at2"/>
<dbReference type="SMART" id="SM00342">
    <property type="entry name" value="HTH_ARAC"/>
    <property type="match status" value="1"/>
</dbReference>
<dbReference type="SUPFAM" id="SSF46689">
    <property type="entry name" value="Homeodomain-like"/>
    <property type="match status" value="2"/>
</dbReference>
<evidence type="ECO:0000256" key="2">
    <source>
        <dbReference type="ARBA" id="ARBA00023125"/>
    </source>
</evidence>
<evidence type="ECO:0000313" key="6">
    <source>
        <dbReference type="Proteomes" id="UP000193834"/>
    </source>
</evidence>
<dbReference type="InterPro" id="IPR009057">
    <property type="entry name" value="Homeodomain-like_sf"/>
</dbReference>
<dbReference type="GO" id="GO:0043565">
    <property type="term" value="F:sequence-specific DNA binding"/>
    <property type="evidence" value="ECO:0007669"/>
    <property type="project" value="InterPro"/>
</dbReference>
<evidence type="ECO:0000256" key="3">
    <source>
        <dbReference type="ARBA" id="ARBA00023163"/>
    </source>
</evidence>
<proteinExistence type="predicted"/>
<evidence type="ECO:0000256" key="1">
    <source>
        <dbReference type="ARBA" id="ARBA00023015"/>
    </source>
</evidence>
<dbReference type="PROSITE" id="PS00041">
    <property type="entry name" value="HTH_ARAC_FAMILY_1"/>
    <property type="match status" value="1"/>
</dbReference>
<accession>A0A1X7LIY8</accession>
<dbReference type="Proteomes" id="UP000193834">
    <property type="component" value="Unassembled WGS sequence"/>
</dbReference>
<name>A0A1X7LIY8_9BACL</name>
<dbReference type="PANTHER" id="PTHR43280:SF28">
    <property type="entry name" value="HTH-TYPE TRANSCRIPTIONAL ACTIVATOR RHAS"/>
    <property type="match status" value="1"/>
</dbReference>
<dbReference type="GO" id="GO:0003700">
    <property type="term" value="F:DNA-binding transcription factor activity"/>
    <property type="evidence" value="ECO:0007669"/>
    <property type="project" value="InterPro"/>
</dbReference>
<evidence type="ECO:0000259" key="4">
    <source>
        <dbReference type="PROSITE" id="PS01124"/>
    </source>
</evidence>
<dbReference type="Pfam" id="PF02311">
    <property type="entry name" value="AraC_binding"/>
    <property type="match status" value="1"/>
</dbReference>
<dbReference type="Gene3D" id="2.60.120.10">
    <property type="entry name" value="Jelly Rolls"/>
    <property type="match status" value="1"/>
</dbReference>
<organism evidence="5 6">
    <name type="scientific">Paenibacillus aquistagni</name>
    <dbReference type="NCBI Taxonomy" id="1852522"/>
    <lineage>
        <taxon>Bacteria</taxon>
        <taxon>Bacillati</taxon>
        <taxon>Bacillota</taxon>
        <taxon>Bacilli</taxon>
        <taxon>Bacillales</taxon>
        <taxon>Paenibacillaceae</taxon>
        <taxon>Paenibacillus</taxon>
    </lineage>
</organism>
<evidence type="ECO:0000313" key="5">
    <source>
        <dbReference type="EMBL" id="SMG53821.1"/>
    </source>
</evidence>
<dbReference type="RefSeq" id="WP_085496416.1">
    <property type="nucleotide sequence ID" value="NZ_FXAZ01000005.1"/>
</dbReference>
<dbReference type="InterPro" id="IPR003313">
    <property type="entry name" value="AraC-bd"/>
</dbReference>
<dbReference type="InterPro" id="IPR020449">
    <property type="entry name" value="Tscrpt_reg_AraC-type_HTH"/>
</dbReference>
<reference evidence="5 6" key="1">
    <citation type="submission" date="2017-04" db="EMBL/GenBank/DDBJ databases">
        <authorList>
            <person name="Afonso C.L."/>
            <person name="Miller P.J."/>
            <person name="Scott M.A."/>
            <person name="Spackman E."/>
            <person name="Goraichik I."/>
            <person name="Dimitrov K.M."/>
            <person name="Suarez D.L."/>
            <person name="Swayne D.E."/>
        </authorList>
    </citation>
    <scope>NUCLEOTIDE SEQUENCE [LARGE SCALE GENOMIC DNA]</scope>
    <source>
        <strain evidence="5 6">11</strain>
    </source>
</reference>
<dbReference type="PRINTS" id="PR00032">
    <property type="entry name" value="HTHARAC"/>
</dbReference>
<dbReference type="STRING" id="1852522.SAMN06295960_3575"/>
<gene>
    <name evidence="5" type="ORF">SAMN06295960_3575</name>
</gene>
<dbReference type="InterPro" id="IPR018062">
    <property type="entry name" value="HTH_AraC-typ_CS"/>
</dbReference>
<dbReference type="InterPro" id="IPR018060">
    <property type="entry name" value="HTH_AraC"/>
</dbReference>
<dbReference type="PROSITE" id="PS01124">
    <property type="entry name" value="HTH_ARAC_FAMILY_2"/>
    <property type="match status" value="1"/>
</dbReference>
<dbReference type="Gene3D" id="1.10.10.60">
    <property type="entry name" value="Homeodomain-like"/>
    <property type="match status" value="2"/>
</dbReference>
<dbReference type="InterPro" id="IPR037923">
    <property type="entry name" value="HTH-like"/>
</dbReference>
<keyword evidence="3" id="KW-0804">Transcription</keyword>
<keyword evidence="6" id="KW-1185">Reference proteome</keyword>
<dbReference type="InterPro" id="IPR014710">
    <property type="entry name" value="RmlC-like_jellyroll"/>
</dbReference>
<dbReference type="PANTHER" id="PTHR43280">
    <property type="entry name" value="ARAC-FAMILY TRANSCRIPTIONAL REGULATOR"/>
    <property type="match status" value="1"/>
</dbReference>
<protein>
    <submittedName>
        <fullName evidence="5">AraC-like ligand binding domain-containing protein</fullName>
    </submittedName>
</protein>
<keyword evidence="2" id="KW-0238">DNA-binding</keyword>
<feature type="domain" description="HTH araC/xylS-type" evidence="4">
    <location>
        <begin position="188"/>
        <end position="286"/>
    </location>
</feature>
<sequence>MDKPQMISRDNISFEHPSFPLVISSSVGVNPGFERLHWHDALEVNHIRQGSGFYLINGHKLEFQEGDLILINSDDLHRAFESDNLVMDILMFDPSILAVDLRYDPELMRPFREMGESFSNLVSREHGVHEELRKLFVRMMKEFEAKQDSYLSIIRSDLVRFLALTNRHLMLPNPTHNLLKQRNMHVLKEVIHTMETSLAYPWTLQELADLAHLSPSRFSTLFTQAVGTSPLNYLIQLRLTAAIHLLDKSNDKIIMIADQCGFRNLSNFNRLFKQYVGVSPSEYRMKD</sequence>
<dbReference type="AlphaFoldDB" id="A0A1X7LIY8"/>